<dbReference type="HOGENOM" id="CLU_024580_0_0_1"/>
<dbReference type="GO" id="GO:0005634">
    <property type="term" value="C:nucleus"/>
    <property type="evidence" value="ECO:0007669"/>
    <property type="project" value="TreeGrafter"/>
</dbReference>
<gene>
    <name evidence="3" type="ORF">HMPREF1541_10972</name>
</gene>
<dbReference type="SUPFAM" id="SSF53927">
    <property type="entry name" value="Cytidine deaminase-like"/>
    <property type="match status" value="1"/>
</dbReference>
<evidence type="ECO:0000313" key="3">
    <source>
        <dbReference type="EMBL" id="ETN43841.1"/>
    </source>
</evidence>
<sequence length="441" mass="48523">MGIVEAFVVEIPATLASKALSIVKPILPNDRSLSFAHLRRVCTLTHLPTDLAWRRDYDSNGLNTVFLLVPSSHLLPWYKICEVFATHIEVEGLPRCFNAVVPRYAPMSGEQATMWTERYWPTQYNPAAQLLQDAPPLNQLRRVQAELDTSATAHFMQIARMAGQEAEQSGLGWGIGAVVVNPKTGQIMAVAGDARHWSDEKTAHHCVNIGGQGRVEHHALMRVVAMVANKELRRRLRTGGHRKFATTCTETPAGQPLTDIENAYSEEFASPVSGLSTPTSPKDPSESLAGMMNRSMTLEGSSSSAAITPAAAASPLLRTLSATSNGAAPMTRTMSGTSIASVSTTGSKSDGYLCSGLDLYLTHEPCVCCSMAMIHSRFRACIFEKRMPGSGALTARDRKDSLGYGLFWRRELNWRVMTFHYQEQADKHGRRRKQDKYTFHA</sequence>
<dbReference type="EMBL" id="KB822717">
    <property type="protein sequence ID" value="ETN43841.1"/>
    <property type="molecule type" value="Genomic_DNA"/>
</dbReference>
<dbReference type="GO" id="GO:0008033">
    <property type="term" value="P:tRNA processing"/>
    <property type="evidence" value="ECO:0007669"/>
    <property type="project" value="UniProtKB-KW"/>
</dbReference>
<proteinExistence type="inferred from homology"/>
<evidence type="ECO:0000256" key="1">
    <source>
        <dbReference type="ARBA" id="ARBA00022694"/>
    </source>
</evidence>
<organism evidence="3 4">
    <name type="scientific">Cyphellophora europaea (strain CBS 101466)</name>
    <name type="common">Phialophora europaea</name>
    <dbReference type="NCBI Taxonomy" id="1220924"/>
    <lineage>
        <taxon>Eukaryota</taxon>
        <taxon>Fungi</taxon>
        <taxon>Dikarya</taxon>
        <taxon>Ascomycota</taxon>
        <taxon>Pezizomycotina</taxon>
        <taxon>Eurotiomycetes</taxon>
        <taxon>Chaetothyriomycetidae</taxon>
        <taxon>Chaetothyriales</taxon>
        <taxon>Cyphellophoraceae</taxon>
        <taxon>Cyphellophora</taxon>
    </lineage>
</organism>
<evidence type="ECO:0000256" key="2">
    <source>
        <dbReference type="ARBA" id="ARBA00038160"/>
    </source>
</evidence>
<dbReference type="OrthoDB" id="3180714at2759"/>
<protein>
    <submittedName>
        <fullName evidence="3">Uncharacterized protein</fullName>
    </submittedName>
</protein>
<dbReference type="RefSeq" id="XP_008713863.1">
    <property type="nucleotide sequence ID" value="XM_008715641.1"/>
</dbReference>
<dbReference type="InterPro" id="IPR016193">
    <property type="entry name" value="Cytidine_deaminase-like"/>
</dbReference>
<dbReference type="Gene3D" id="3.40.140.10">
    <property type="entry name" value="Cytidine Deaminase, domain 2"/>
    <property type="match status" value="1"/>
</dbReference>
<dbReference type="AlphaFoldDB" id="W2S577"/>
<dbReference type="eggNOG" id="KOG2771">
    <property type="taxonomic scope" value="Eukaryota"/>
</dbReference>
<dbReference type="GeneID" id="19978311"/>
<reference evidence="3 4" key="1">
    <citation type="submission" date="2013-03" db="EMBL/GenBank/DDBJ databases">
        <title>The Genome Sequence of Phialophora europaea CBS 101466.</title>
        <authorList>
            <consortium name="The Broad Institute Genomics Platform"/>
            <person name="Cuomo C."/>
            <person name="de Hoog S."/>
            <person name="Gorbushina A."/>
            <person name="Walker B."/>
            <person name="Young S.K."/>
            <person name="Zeng Q."/>
            <person name="Gargeya S."/>
            <person name="Fitzgerald M."/>
            <person name="Haas B."/>
            <person name="Abouelleil A."/>
            <person name="Allen A.W."/>
            <person name="Alvarado L."/>
            <person name="Arachchi H.M."/>
            <person name="Berlin A.M."/>
            <person name="Chapman S.B."/>
            <person name="Gainer-Dewar J."/>
            <person name="Goldberg J."/>
            <person name="Griggs A."/>
            <person name="Gujja S."/>
            <person name="Hansen M."/>
            <person name="Howarth C."/>
            <person name="Imamovic A."/>
            <person name="Ireland A."/>
            <person name="Larimer J."/>
            <person name="McCowan C."/>
            <person name="Murphy C."/>
            <person name="Pearson M."/>
            <person name="Poon T.W."/>
            <person name="Priest M."/>
            <person name="Roberts A."/>
            <person name="Saif S."/>
            <person name="Shea T."/>
            <person name="Sisk P."/>
            <person name="Sykes S."/>
            <person name="Wortman J."/>
            <person name="Nusbaum C."/>
            <person name="Birren B."/>
        </authorList>
    </citation>
    <scope>NUCLEOTIDE SEQUENCE [LARGE SCALE GENOMIC DNA]</scope>
    <source>
        <strain evidence="3 4">CBS 101466</strain>
    </source>
</reference>
<accession>W2S577</accession>
<dbReference type="STRING" id="1220924.W2S577"/>
<keyword evidence="4" id="KW-1185">Reference proteome</keyword>
<dbReference type="VEuPathDB" id="FungiDB:HMPREF1541_10972"/>
<dbReference type="GO" id="GO:0052717">
    <property type="term" value="F:tRNA-specific adenosine-34 deaminase activity"/>
    <property type="evidence" value="ECO:0007669"/>
    <property type="project" value="TreeGrafter"/>
</dbReference>
<dbReference type="InParanoid" id="W2S577"/>
<dbReference type="PANTHER" id="PTHR11079">
    <property type="entry name" value="CYTOSINE DEAMINASE FAMILY MEMBER"/>
    <property type="match status" value="1"/>
</dbReference>
<dbReference type="Proteomes" id="UP000030752">
    <property type="component" value="Unassembled WGS sequence"/>
</dbReference>
<keyword evidence="1" id="KW-0819">tRNA processing</keyword>
<dbReference type="PANTHER" id="PTHR11079:SF156">
    <property type="entry name" value="INACTIVE TRNA-SPECIFIC ADENOSINE DEAMINASE-LIKE PROTEIN 3-RELATED"/>
    <property type="match status" value="1"/>
</dbReference>
<evidence type="ECO:0000313" key="4">
    <source>
        <dbReference type="Proteomes" id="UP000030752"/>
    </source>
</evidence>
<dbReference type="GO" id="GO:0005737">
    <property type="term" value="C:cytoplasm"/>
    <property type="evidence" value="ECO:0007669"/>
    <property type="project" value="TreeGrafter"/>
</dbReference>
<comment type="similarity">
    <text evidence="2">Belongs to the cytidine and deoxycytidylate deaminase family. ADAT3 subfamily.</text>
</comment>
<name>W2S577_CYPE1</name>